<dbReference type="Proteomes" id="UP000595197">
    <property type="component" value="Chromosome"/>
</dbReference>
<protein>
    <submittedName>
        <fullName evidence="2">Invasion associated locus B family protein</fullName>
    </submittedName>
</protein>
<evidence type="ECO:0000313" key="3">
    <source>
        <dbReference type="Proteomes" id="UP000595197"/>
    </source>
</evidence>
<evidence type="ECO:0000256" key="1">
    <source>
        <dbReference type="SAM" id="SignalP"/>
    </source>
</evidence>
<keyword evidence="3" id="KW-1185">Reference proteome</keyword>
<keyword evidence="1" id="KW-0732">Signal</keyword>
<accession>A0ABX7BB92</accession>
<dbReference type="Pfam" id="PF06776">
    <property type="entry name" value="IalB"/>
    <property type="match status" value="1"/>
</dbReference>
<reference evidence="2" key="1">
    <citation type="submission" date="2021-02" db="EMBL/GenBank/DDBJ databases">
        <title>Skermanella TT6 skin isolate.</title>
        <authorList>
            <person name="Lee K."/>
            <person name="Ganzorig M."/>
        </authorList>
    </citation>
    <scope>NUCLEOTIDE SEQUENCE</scope>
    <source>
        <strain evidence="2">TT6</strain>
    </source>
</reference>
<evidence type="ECO:0000313" key="2">
    <source>
        <dbReference type="EMBL" id="QQP91646.1"/>
    </source>
</evidence>
<dbReference type="Gene3D" id="2.60.40.1880">
    <property type="entry name" value="Invasion associated locus B (IalB) protein"/>
    <property type="match status" value="1"/>
</dbReference>
<dbReference type="InterPro" id="IPR010642">
    <property type="entry name" value="Invasion_prot_B"/>
</dbReference>
<proteinExistence type="predicted"/>
<feature type="signal peptide" evidence="1">
    <location>
        <begin position="1"/>
        <end position="26"/>
    </location>
</feature>
<name>A0ABX7BB92_9PROT</name>
<feature type="chain" id="PRO_5046640994" evidence="1">
    <location>
        <begin position="27"/>
        <end position="171"/>
    </location>
</feature>
<sequence>MVPRIRFSLGAALLALAALAAGPAYSAEEKRFDDWKLQCPDRPPEGLPKCFITQNVVSSETNLGVLSVTVYFRPGADTPSLGFMLAPQAVKEAGMVLQIDARPALEMPIQDCNPNFCVVRATLRDQVLTMFRNGTRGVVAFKIPPDQRIAAPISFKGFTSAFKALEQRKAG</sequence>
<organism evidence="2 3">
    <name type="scientific">Skermanella cutis</name>
    <dbReference type="NCBI Taxonomy" id="2775420"/>
    <lineage>
        <taxon>Bacteria</taxon>
        <taxon>Pseudomonadati</taxon>
        <taxon>Pseudomonadota</taxon>
        <taxon>Alphaproteobacteria</taxon>
        <taxon>Rhodospirillales</taxon>
        <taxon>Azospirillaceae</taxon>
        <taxon>Skermanella</taxon>
    </lineage>
</organism>
<dbReference type="InterPro" id="IPR038696">
    <property type="entry name" value="IalB_sf"/>
</dbReference>
<gene>
    <name evidence="2" type="ORF">IGS68_10770</name>
</gene>
<dbReference type="EMBL" id="CP067420">
    <property type="protein sequence ID" value="QQP91646.1"/>
    <property type="molecule type" value="Genomic_DNA"/>
</dbReference>
<dbReference type="RefSeq" id="WP_201079776.1">
    <property type="nucleotide sequence ID" value="NZ_CP067420.1"/>
</dbReference>